<gene>
    <name evidence="2" type="ORF">ACFOSE_00500</name>
</gene>
<evidence type="ECO:0000313" key="2">
    <source>
        <dbReference type="EMBL" id="MFC3931288.1"/>
    </source>
</evidence>
<feature type="transmembrane region" description="Helical" evidence="1">
    <location>
        <begin position="175"/>
        <end position="199"/>
    </location>
</feature>
<dbReference type="NCBIfam" id="NF038065">
    <property type="entry name" value="Pr6Pr"/>
    <property type="match status" value="1"/>
</dbReference>
<keyword evidence="1" id="KW-0812">Transmembrane</keyword>
<reference evidence="3" key="1">
    <citation type="journal article" date="2019" name="Int. J. Syst. Evol. Microbiol.">
        <title>The Global Catalogue of Microorganisms (GCM) 10K type strain sequencing project: providing services to taxonomists for standard genome sequencing and annotation.</title>
        <authorList>
            <consortium name="The Broad Institute Genomics Platform"/>
            <consortium name="The Broad Institute Genome Sequencing Center for Infectious Disease"/>
            <person name="Wu L."/>
            <person name="Ma J."/>
        </authorList>
    </citation>
    <scope>NUCLEOTIDE SEQUENCE [LARGE SCALE GENOMIC DNA]</scope>
    <source>
        <strain evidence="3">CCUG 58728</strain>
    </source>
</reference>
<feature type="transmembrane region" description="Helical" evidence="1">
    <location>
        <begin position="30"/>
        <end position="51"/>
    </location>
</feature>
<feature type="transmembrane region" description="Helical" evidence="1">
    <location>
        <begin position="71"/>
        <end position="91"/>
    </location>
</feature>
<keyword evidence="1" id="KW-0472">Membrane</keyword>
<feature type="transmembrane region" description="Helical" evidence="1">
    <location>
        <begin position="131"/>
        <end position="155"/>
    </location>
</feature>
<keyword evidence="3" id="KW-1185">Reference proteome</keyword>
<feature type="transmembrane region" description="Helical" evidence="1">
    <location>
        <begin position="7"/>
        <end position="24"/>
    </location>
</feature>
<feature type="transmembrane region" description="Helical" evidence="1">
    <location>
        <begin position="103"/>
        <end position="119"/>
    </location>
</feature>
<comment type="caution">
    <text evidence="2">The sequence shown here is derived from an EMBL/GenBank/DDBJ whole genome shotgun (WGS) entry which is preliminary data.</text>
</comment>
<dbReference type="InterPro" id="IPR049713">
    <property type="entry name" value="Pr6Pr-like"/>
</dbReference>
<dbReference type="Proteomes" id="UP001595901">
    <property type="component" value="Unassembled WGS sequence"/>
</dbReference>
<proteinExistence type="predicted"/>
<protein>
    <submittedName>
        <fullName evidence="2">Pr6Pr family membrane protein</fullName>
    </submittedName>
</protein>
<keyword evidence="1" id="KW-1133">Transmembrane helix</keyword>
<sequence length="209" mass="24054">MSLTQIYRLILGICGLTGISLQLAKDGPGMLLYYTVISNIIVFASFFYYVYAEKQLGNINHNQRLLRLKGAVTMAITLTILVYHFVLAPKVSTANYWNVRNFLVHYIAPLGMIIDTLIFDRKDSYRLGDPLLWTLLPIGYCIWALLNGLFFKWPIPGTSSSPFPYFFLDLNQYDWSTVGTYILVITLFYLLLCYILFIVKKFIGRKNSL</sequence>
<evidence type="ECO:0000313" key="3">
    <source>
        <dbReference type="Proteomes" id="UP001595901"/>
    </source>
</evidence>
<dbReference type="RefSeq" id="WP_380429089.1">
    <property type="nucleotide sequence ID" value="NZ_JBHSAC010000004.1"/>
</dbReference>
<name>A0ABV8CYD5_9STRE</name>
<evidence type="ECO:0000256" key="1">
    <source>
        <dbReference type="SAM" id="Phobius"/>
    </source>
</evidence>
<dbReference type="EMBL" id="JBHSAC010000004">
    <property type="protein sequence ID" value="MFC3931288.1"/>
    <property type="molecule type" value="Genomic_DNA"/>
</dbReference>
<accession>A0ABV8CYD5</accession>
<organism evidence="2 3">
    <name type="scientific">Streptococcus dentapri</name>
    <dbReference type="NCBI Taxonomy" id="573564"/>
    <lineage>
        <taxon>Bacteria</taxon>
        <taxon>Bacillati</taxon>
        <taxon>Bacillota</taxon>
        <taxon>Bacilli</taxon>
        <taxon>Lactobacillales</taxon>
        <taxon>Streptococcaceae</taxon>
        <taxon>Streptococcus</taxon>
    </lineage>
</organism>